<dbReference type="SUPFAM" id="SSF52540">
    <property type="entry name" value="P-loop containing nucleoside triphosphate hydrolases"/>
    <property type="match status" value="1"/>
</dbReference>
<dbReference type="RefSeq" id="WP_237466343.1">
    <property type="nucleotide sequence ID" value="NZ_CAKLDI010000001.1"/>
</dbReference>
<evidence type="ECO:0000313" key="2">
    <source>
        <dbReference type="EMBL" id="CAH0533929.1"/>
    </source>
</evidence>
<evidence type="ECO:0000256" key="1">
    <source>
        <dbReference type="SAM" id="MobiDB-lite"/>
    </source>
</evidence>
<evidence type="ECO:0008006" key="4">
    <source>
        <dbReference type="Google" id="ProtNLM"/>
    </source>
</evidence>
<gene>
    <name evidence="2" type="ORF">VST7929_01806</name>
</gene>
<protein>
    <recommendedName>
        <fullName evidence="4">AAA family ATPase</fullName>
    </recommendedName>
</protein>
<feature type="region of interest" description="Disordered" evidence="1">
    <location>
        <begin position="1"/>
        <end position="26"/>
    </location>
</feature>
<proteinExistence type="predicted"/>
<name>A0ABM8ZUE5_9VIBR</name>
<dbReference type="EMBL" id="CAKLDI010000001">
    <property type="protein sequence ID" value="CAH0533929.1"/>
    <property type="molecule type" value="Genomic_DNA"/>
</dbReference>
<sequence length="447" mass="50613">MSEVTGTVDEGVLYPQVSPPPTPTEESALNIPSDVLEHLLLKHLATESKQDIVQLSKKLGIISAITEGIVMRLRKKALIEVHQPENNGLAQGIKSHVLYSLTSAGRELASTAAKRDGYLGPVPIHIDDYGPIVRAQDVRHQTITREVIERALENTAGAQSLIPTLGPALNSGRALLFYGHAGTGKSFIASKLLQCFPNTVYIPYSIYAEGSVIELFSNQHHRPYKQASAQQQVRLQYQHDRRWVLCHRPNIQVGGELTMHMLEVNWCSKTRTLKAPLQLQANNGILVIDDLGRQSMSMDALLNRWIVPMEYRVDHLALPNGQQITLPFLVSLAFSTNLSPQEIADPAFLRRLGYKLHFEPLNEVDYRQLWQQMSWHHELIYSDDLFNVIRRLHRQHQVNYLPCLPKDLVGICRDLIRFEQLSKNLTAELIQQAWQLYFSDQPVRSAP</sequence>
<evidence type="ECO:0000313" key="3">
    <source>
        <dbReference type="Proteomes" id="UP000838672"/>
    </source>
</evidence>
<keyword evidence="3" id="KW-1185">Reference proteome</keyword>
<dbReference type="Proteomes" id="UP000838672">
    <property type="component" value="Unassembled WGS sequence"/>
</dbReference>
<organism evidence="2 3">
    <name type="scientific">Vibrio stylophorae</name>
    <dbReference type="NCBI Taxonomy" id="659351"/>
    <lineage>
        <taxon>Bacteria</taxon>
        <taxon>Pseudomonadati</taxon>
        <taxon>Pseudomonadota</taxon>
        <taxon>Gammaproteobacteria</taxon>
        <taxon>Vibrionales</taxon>
        <taxon>Vibrionaceae</taxon>
        <taxon>Vibrio</taxon>
    </lineage>
</organism>
<reference evidence="2" key="1">
    <citation type="submission" date="2021-11" db="EMBL/GenBank/DDBJ databases">
        <authorList>
            <person name="Rodrigo-Torres L."/>
            <person name="Arahal R. D."/>
            <person name="Lucena T."/>
        </authorList>
    </citation>
    <scope>NUCLEOTIDE SEQUENCE</scope>
    <source>
        <strain evidence="2">CECT 7929</strain>
    </source>
</reference>
<dbReference type="Gene3D" id="3.40.50.300">
    <property type="entry name" value="P-loop containing nucleotide triphosphate hydrolases"/>
    <property type="match status" value="1"/>
</dbReference>
<dbReference type="InterPro" id="IPR027417">
    <property type="entry name" value="P-loop_NTPase"/>
</dbReference>
<accession>A0ABM8ZUE5</accession>
<comment type="caution">
    <text evidence="2">The sequence shown here is derived from an EMBL/GenBank/DDBJ whole genome shotgun (WGS) entry which is preliminary data.</text>
</comment>